<evidence type="ECO:0000256" key="1">
    <source>
        <dbReference type="ARBA" id="ARBA00001974"/>
    </source>
</evidence>
<dbReference type="InterPro" id="IPR011989">
    <property type="entry name" value="ARM-like"/>
</dbReference>
<keyword evidence="4" id="KW-0274">FAD</keyword>
<evidence type="ECO:0000259" key="6">
    <source>
        <dbReference type="Pfam" id="PF00732"/>
    </source>
</evidence>
<dbReference type="EMBL" id="CP118377">
    <property type="protein sequence ID" value="WFD43640.1"/>
    <property type="molecule type" value="Genomic_DNA"/>
</dbReference>
<dbReference type="InterPro" id="IPR000172">
    <property type="entry name" value="GMC_OxRdtase_N"/>
</dbReference>
<dbReference type="Proteomes" id="UP001214628">
    <property type="component" value="Chromosome 3"/>
</dbReference>
<dbReference type="PANTHER" id="PTHR46056">
    <property type="entry name" value="LONG-CHAIN-ALCOHOL OXIDASE"/>
    <property type="match status" value="1"/>
</dbReference>
<name>A0AAF0FA25_9BASI</name>
<dbReference type="SUPFAM" id="SSF48371">
    <property type="entry name" value="ARM repeat"/>
    <property type="match status" value="1"/>
</dbReference>
<sequence>MTEQALNVDINHDFANEIWSKDQQRALSAMGDAIIASLTPEENAKYCSELPKNMDQKQRERAEMFAAMKFSDYPEILNWVAMMVKISMPVSIQTQLDWLLWTLSTRAGCLPLFGRLGPVWEISREEREAALKAWQSSRIKLLRQGGTGLRGMIIVTFYRGCQAAVEAMGYPLGDATDWENPPNGKREERQEAFKYEFLNATFPSEPSETPLQHETDVLVVGSGSGGGVVASYLAQRGVRVTVVDKGIYLPQSEMHGSERVGMEQLHERLGLVPSTDGSIFVLAGSGFGGGTTINWSATLKPRYFARNAWANKYGVPYFATHLFTNDLDVCYDRMGASVEHIQHNRSNSLLAIGALRGGQPVNAVPQNTGGHTHYCGKCSLGCPSGHKQGGVQTWLRDAAEHGTQFISQCDVEKVLIDQGRACGVKAKVNGRPMTISARRAVVVSSGSLNTPAILLRTPELRSNKQIGQNLFLHPVAFVHGYYDFPVDPWEGGMLTTVSNAAELVNSQGWGAKIEVIASLPGLYGAISPFESSVAHKKRAMQYKYSFTLIVIVRDRYGGRIVLNEHGESEIEYSLSRFDERSMTEGVLRATEIHMNAGAVEIATSQNGMRAFKAPPAAPAPEKTSNVIPGSFAFQQMPKQGDITLPAFVQWQHEIAKFGFGSLRAMIGSAHQMGSCRMGGDAKYSACDPLGHVRGAGNLWVADGSSLPEAAGVNPMLTIMGTARGIARNIANELGVETTTTPTDLGLKRAVSKNIPKAITNLVDNHTTLTCEDDYCAALQSAAKMLDGSRDSDFDSIVTRYGLLILQTLSEKSGERLPSDAISPAIRLIEHSLIVQNDSNIVVQGLFCLELLSHRNTKDLVVFWPQLFAPGATLLLNHLGSMTSRDTARTVSVILQSGQKYWAMARESPHAAAFRSYSEQLASMLNEIRMQCQSLLYRADLDMIPLLSLVHTLFVTTDRVPLHKSHTEVFWQCVIHCAQRSKTSSEIVAVYDVLTLMEPAEKKLWPVAEQAKDQLIGLLDENRELPFSLHAHVWHILASMYERKFLKAPDRLALYISRDLSSESVEVRQSATEMLSCVVAQEGFSLNDTEARHRVRDLVVQASKDNSEMVRIALCGLWAKASGKLHANDSIESCPLQDLLGDKQPKVRSSAIRSIGICMERVCADNDLKEIAAVHKYYGIGMMISILFQDGKNGLIGDANLNTRVCTAWTLANWTVLLSFCPPTVLNGRKIVSSLLPLPRAEQVAVHLIRALGNMLALGVQKHWFGLNSAASADEYTRADSFMLMVADLSPNPDIIADNLTEKVCDEPSKETTPDSLLRTELNTNTPTHLYFEGIKALNSVILHGRFAKIRWNAISSLVKSYRDALQSNLYNSALFWQGSILALCEALKDRILKIQRMAAEALVELIERQQTDIPRPVHRTLMENTQRAQSMLEERLQTASFGDAQMHGQACGQALEYLSSWLQTIHIENR</sequence>
<evidence type="ECO:0000256" key="5">
    <source>
        <dbReference type="ARBA" id="ARBA00023002"/>
    </source>
</evidence>
<evidence type="ECO:0000313" key="9">
    <source>
        <dbReference type="Proteomes" id="UP001214628"/>
    </source>
</evidence>
<accession>A0AAF0FA25</accession>
<dbReference type="Gene3D" id="3.50.50.60">
    <property type="entry name" value="FAD/NAD(P)-binding domain"/>
    <property type="match status" value="2"/>
</dbReference>
<dbReference type="InterPro" id="IPR016024">
    <property type="entry name" value="ARM-type_fold"/>
</dbReference>
<evidence type="ECO:0000259" key="7">
    <source>
        <dbReference type="Pfam" id="PF05199"/>
    </source>
</evidence>
<gene>
    <name evidence="8" type="ORF">MPSI1_002303</name>
</gene>
<comment type="similarity">
    <text evidence="2">Belongs to the GMC oxidoreductase family.</text>
</comment>
<feature type="domain" description="Glucose-methanol-choline oxidoreductase N-terminal" evidence="6">
    <location>
        <begin position="262"/>
        <end position="475"/>
    </location>
</feature>
<dbReference type="Pfam" id="PF00732">
    <property type="entry name" value="GMC_oxred_N"/>
    <property type="match status" value="1"/>
</dbReference>
<evidence type="ECO:0008006" key="10">
    <source>
        <dbReference type="Google" id="ProtNLM"/>
    </source>
</evidence>
<protein>
    <recommendedName>
        <fullName evidence="10">Long-chain-alcohol oxidase</fullName>
    </recommendedName>
</protein>
<comment type="cofactor">
    <cofactor evidence="1">
        <name>FAD</name>
        <dbReference type="ChEBI" id="CHEBI:57692"/>
    </cofactor>
</comment>
<dbReference type="Gene3D" id="1.25.10.10">
    <property type="entry name" value="Leucine-rich Repeat Variant"/>
    <property type="match status" value="1"/>
</dbReference>
<evidence type="ECO:0000256" key="2">
    <source>
        <dbReference type="ARBA" id="ARBA00010790"/>
    </source>
</evidence>
<dbReference type="GO" id="GO:0050660">
    <property type="term" value="F:flavin adenine dinucleotide binding"/>
    <property type="evidence" value="ECO:0007669"/>
    <property type="project" value="InterPro"/>
</dbReference>
<keyword evidence="5" id="KW-0560">Oxidoreductase</keyword>
<dbReference type="Pfam" id="PF05199">
    <property type="entry name" value="GMC_oxred_C"/>
    <property type="match status" value="1"/>
</dbReference>
<evidence type="ECO:0000313" key="8">
    <source>
        <dbReference type="EMBL" id="WFD43640.1"/>
    </source>
</evidence>
<proteinExistence type="inferred from homology"/>
<dbReference type="InterPro" id="IPR007867">
    <property type="entry name" value="GMC_OxRtase_C"/>
</dbReference>
<dbReference type="GO" id="GO:0016614">
    <property type="term" value="F:oxidoreductase activity, acting on CH-OH group of donors"/>
    <property type="evidence" value="ECO:0007669"/>
    <property type="project" value="InterPro"/>
</dbReference>
<dbReference type="PANTHER" id="PTHR46056:SF12">
    <property type="entry name" value="LONG-CHAIN-ALCOHOL OXIDASE"/>
    <property type="match status" value="1"/>
</dbReference>
<feature type="domain" description="Glucose-methanol-choline oxidoreductase C-terminal" evidence="7">
    <location>
        <begin position="569"/>
        <end position="722"/>
    </location>
</feature>
<dbReference type="SUPFAM" id="SSF51905">
    <property type="entry name" value="FAD/NAD(P)-binding domain"/>
    <property type="match status" value="1"/>
</dbReference>
<dbReference type="InterPro" id="IPR036188">
    <property type="entry name" value="FAD/NAD-bd_sf"/>
</dbReference>
<keyword evidence="3" id="KW-0285">Flavoprotein</keyword>
<organism evidence="8 9">
    <name type="scientific">Malassezia psittaci</name>
    <dbReference type="NCBI Taxonomy" id="1821823"/>
    <lineage>
        <taxon>Eukaryota</taxon>
        <taxon>Fungi</taxon>
        <taxon>Dikarya</taxon>
        <taxon>Basidiomycota</taxon>
        <taxon>Ustilaginomycotina</taxon>
        <taxon>Malasseziomycetes</taxon>
        <taxon>Malasseziales</taxon>
        <taxon>Malasseziaceae</taxon>
        <taxon>Malassezia</taxon>
    </lineage>
</organism>
<evidence type="ECO:0000256" key="4">
    <source>
        <dbReference type="ARBA" id="ARBA00022827"/>
    </source>
</evidence>
<evidence type="ECO:0000256" key="3">
    <source>
        <dbReference type="ARBA" id="ARBA00022630"/>
    </source>
</evidence>
<reference evidence="8" key="1">
    <citation type="submission" date="2023-02" db="EMBL/GenBank/DDBJ databases">
        <title>Mating type loci evolution in Malassezia.</title>
        <authorList>
            <person name="Coelho M.A."/>
        </authorList>
    </citation>
    <scope>NUCLEOTIDE SEQUENCE</scope>
    <source>
        <strain evidence="8">CBS 14136</strain>
    </source>
</reference>
<keyword evidence="9" id="KW-1185">Reference proteome</keyword>